<name>A0ABU7LY60_9PROT</name>
<sequence length="187" mass="20539">MTFRTILTAGLAAAFVPSGFALAQQAPPGCTDVPHASDFDFWVGDWNVYGPNGQFAGTNRITKRHSDCLILEEWTGASGGEGTSMNFYDPSVQAWRQVWMSANTFIDYTGGLNEDGAMFLEGEITNFGPTGQTSAPFRGLWTLNEDGSVTQHFTQYDAANDVWNVWFTGRYVRIEDDPNDPNGASED</sequence>
<dbReference type="RefSeq" id="WP_330195927.1">
    <property type="nucleotide sequence ID" value="NZ_JAZDRO010000002.1"/>
</dbReference>
<reference evidence="2 3" key="1">
    <citation type="submission" date="2024-01" db="EMBL/GenBank/DDBJ databases">
        <title>Hyphobacterium bacterium isolated from marine sediment.</title>
        <authorList>
            <person name="Zhao S."/>
        </authorList>
    </citation>
    <scope>NUCLEOTIDE SEQUENCE [LARGE SCALE GENOMIC DNA]</scope>
    <source>
        <strain evidence="2 3">Y60-23</strain>
    </source>
</reference>
<keyword evidence="3" id="KW-1185">Reference proteome</keyword>
<evidence type="ECO:0008006" key="4">
    <source>
        <dbReference type="Google" id="ProtNLM"/>
    </source>
</evidence>
<feature type="chain" id="PRO_5045805547" description="DUF1579 domain-containing protein" evidence="1">
    <location>
        <begin position="24"/>
        <end position="187"/>
    </location>
</feature>
<proteinExistence type="predicted"/>
<dbReference type="Proteomes" id="UP001310692">
    <property type="component" value="Unassembled WGS sequence"/>
</dbReference>
<protein>
    <recommendedName>
        <fullName evidence="4">DUF1579 domain-containing protein</fullName>
    </recommendedName>
</protein>
<gene>
    <name evidence="2" type="ORF">V0U35_06800</name>
</gene>
<dbReference type="EMBL" id="JAZDRO010000002">
    <property type="protein sequence ID" value="MEE2566386.1"/>
    <property type="molecule type" value="Genomic_DNA"/>
</dbReference>
<feature type="signal peptide" evidence="1">
    <location>
        <begin position="1"/>
        <end position="23"/>
    </location>
</feature>
<evidence type="ECO:0000313" key="3">
    <source>
        <dbReference type="Proteomes" id="UP001310692"/>
    </source>
</evidence>
<evidence type="ECO:0000256" key="1">
    <source>
        <dbReference type="SAM" id="SignalP"/>
    </source>
</evidence>
<evidence type="ECO:0000313" key="2">
    <source>
        <dbReference type="EMBL" id="MEE2566386.1"/>
    </source>
</evidence>
<organism evidence="2 3">
    <name type="scientific">Hyphobacterium marinum</name>
    <dbReference type="NCBI Taxonomy" id="3116574"/>
    <lineage>
        <taxon>Bacteria</taxon>
        <taxon>Pseudomonadati</taxon>
        <taxon>Pseudomonadota</taxon>
        <taxon>Alphaproteobacteria</taxon>
        <taxon>Maricaulales</taxon>
        <taxon>Maricaulaceae</taxon>
        <taxon>Hyphobacterium</taxon>
    </lineage>
</organism>
<comment type="caution">
    <text evidence="2">The sequence shown here is derived from an EMBL/GenBank/DDBJ whole genome shotgun (WGS) entry which is preliminary data.</text>
</comment>
<keyword evidence="1" id="KW-0732">Signal</keyword>
<accession>A0ABU7LY60</accession>